<dbReference type="Proteomes" id="UP000248857">
    <property type="component" value="Unassembled WGS sequence"/>
</dbReference>
<protein>
    <submittedName>
        <fullName evidence="2">Uncharacterized protein</fullName>
    </submittedName>
</protein>
<keyword evidence="1" id="KW-1133">Transmembrane helix</keyword>
<gene>
    <name evidence="2" type="ORF">C1752_09156</name>
</gene>
<keyword evidence="1" id="KW-0812">Transmembrane</keyword>
<keyword evidence="1" id="KW-0472">Membrane</keyword>
<reference evidence="2 3" key="1">
    <citation type="journal article" date="2018" name="Sci. Rep.">
        <title>A novel species of the marine cyanobacterium Acaryochloris with a unique pigment content and lifestyle.</title>
        <authorList>
            <person name="Partensky F."/>
            <person name="Six C."/>
            <person name="Ratin M."/>
            <person name="Garczarek L."/>
            <person name="Vaulot D."/>
            <person name="Probert I."/>
            <person name="Calteau A."/>
            <person name="Gourvil P."/>
            <person name="Marie D."/>
            <person name="Grebert T."/>
            <person name="Bouchier C."/>
            <person name="Le Panse S."/>
            <person name="Gachenot M."/>
            <person name="Rodriguez F."/>
            <person name="Garrido J.L."/>
        </authorList>
    </citation>
    <scope>NUCLEOTIDE SEQUENCE [LARGE SCALE GENOMIC DNA]</scope>
    <source>
        <strain evidence="2 3">RCC1774</strain>
    </source>
</reference>
<accession>A0A2W1JI85</accession>
<organism evidence="2 3">
    <name type="scientific">Acaryochloris thomasi RCC1774</name>
    <dbReference type="NCBI Taxonomy" id="1764569"/>
    <lineage>
        <taxon>Bacteria</taxon>
        <taxon>Bacillati</taxon>
        <taxon>Cyanobacteriota</taxon>
        <taxon>Cyanophyceae</taxon>
        <taxon>Acaryochloridales</taxon>
        <taxon>Acaryochloridaceae</taxon>
        <taxon>Acaryochloris</taxon>
        <taxon>Acaryochloris thomasi</taxon>
    </lineage>
</organism>
<evidence type="ECO:0000313" key="3">
    <source>
        <dbReference type="Proteomes" id="UP000248857"/>
    </source>
</evidence>
<dbReference type="AlphaFoldDB" id="A0A2W1JI85"/>
<name>A0A2W1JI85_9CYAN</name>
<feature type="transmembrane region" description="Helical" evidence="1">
    <location>
        <begin position="23"/>
        <end position="48"/>
    </location>
</feature>
<dbReference type="EMBL" id="PQWO01000028">
    <property type="protein sequence ID" value="PZD70792.1"/>
    <property type="molecule type" value="Genomic_DNA"/>
</dbReference>
<evidence type="ECO:0000256" key="1">
    <source>
        <dbReference type="SAM" id="Phobius"/>
    </source>
</evidence>
<comment type="caution">
    <text evidence="2">The sequence shown here is derived from an EMBL/GenBank/DDBJ whole genome shotgun (WGS) entry which is preliminary data.</text>
</comment>
<keyword evidence="3" id="KW-1185">Reference proteome</keyword>
<proteinExistence type="predicted"/>
<evidence type="ECO:0000313" key="2">
    <source>
        <dbReference type="EMBL" id="PZD70792.1"/>
    </source>
</evidence>
<sequence length="88" mass="9515">MQDANNHVQNPLAKLISYSQANAAGIAVLLAVLGGAWGILASTFSFAVERTVDPRFEALEQQLNENHLELKSTLAGISNRLEALEKKP</sequence>
<dbReference type="RefSeq" id="WP_158535190.1">
    <property type="nucleotide sequence ID" value="NZ_CAWNWM010000028.1"/>
</dbReference>